<reference evidence="2 3" key="1">
    <citation type="submission" date="2015-09" db="EMBL/GenBank/DDBJ databases">
        <authorList>
            <consortium name="Pathogen Informatics"/>
        </authorList>
    </citation>
    <scope>NUCLEOTIDE SEQUENCE [LARGE SCALE GENOMIC DNA]</scope>
    <source>
        <strain evidence="2 3">2789STDY5834961</strain>
    </source>
</reference>
<sequence length="322" mass="36420">MDDKAKKAIRENLALTAKAIYHYEMMLLIPDDERLTYLTDNLQVSFKSGQKVGHLIEYGNRCSQYNNYIKEMSLCLDNKTHHGEALKMSNTPTIYLKMGFKQLPLLYSQKHLRNSMKSKGRFKSNHHTHGLSERLARKIPELLNDPVLVYNSPANPNRICVVLNDVDMDGYPLFAAIEPNATDLNMHKGKQVVSANVVRTVFGKDNLIAHLEHKVPASDVIYFDKEKSQDLERLAGIQFPRYYSSLSFNTIIQQPRCICNSKVPQHCDIRAEPAKKALEKGSVKEVSRKEATGIDQIGDAIVEERPHSPAVLRKGGDGFDGR</sequence>
<accession>A0A173RIW3</accession>
<evidence type="ECO:0000313" key="3">
    <source>
        <dbReference type="Proteomes" id="UP000095597"/>
    </source>
</evidence>
<dbReference type="RefSeq" id="WP_055213594.1">
    <property type="nucleotide sequence ID" value="NZ_CYXO01000002.1"/>
</dbReference>
<organism evidence="2 3">
    <name type="scientific">Dorea longicatena</name>
    <dbReference type="NCBI Taxonomy" id="88431"/>
    <lineage>
        <taxon>Bacteria</taxon>
        <taxon>Bacillati</taxon>
        <taxon>Bacillota</taxon>
        <taxon>Clostridia</taxon>
        <taxon>Lachnospirales</taxon>
        <taxon>Lachnospiraceae</taxon>
        <taxon>Dorea</taxon>
    </lineage>
</organism>
<dbReference type="OrthoDB" id="9815272at2"/>
<dbReference type="AlphaFoldDB" id="A0A173RIW3"/>
<gene>
    <name evidence="2" type="ORF">ERS852573_00491</name>
</gene>
<dbReference type="Proteomes" id="UP000095597">
    <property type="component" value="Unassembled WGS sequence"/>
</dbReference>
<proteinExistence type="predicted"/>
<name>A0A173RIW3_9FIRM</name>
<dbReference type="Pfam" id="PF18819">
    <property type="entry name" value="MuF_C"/>
    <property type="match status" value="1"/>
</dbReference>
<evidence type="ECO:0000259" key="1">
    <source>
        <dbReference type="Pfam" id="PF18819"/>
    </source>
</evidence>
<feature type="domain" description="Phage MuF C-terminal" evidence="1">
    <location>
        <begin position="124"/>
        <end position="229"/>
    </location>
</feature>
<protein>
    <recommendedName>
        <fullName evidence="1">Phage MuF C-terminal domain-containing protein</fullName>
    </recommendedName>
</protein>
<dbReference type="InterPro" id="IPR041131">
    <property type="entry name" value="MuF_C"/>
</dbReference>
<dbReference type="EMBL" id="CYXO01000002">
    <property type="protein sequence ID" value="CUM77646.1"/>
    <property type="molecule type" value="Genomic_DNA"/>
</dbReference>
<evidence type="ECO:0000313" key="2">
    <source>
        <dbReference type="EMBL" id="CUM77646.1"/>
    </source>
</evidence>